<sequence length="258" mass="30087">MSILKIFILFAIIITIFQLIFAVNLTSGAANLLPIVPLCLLRCKDNHMLTMDSEWSSDFVFPLAGMLRSDDSREYIIKRVKSICEQNMEMFNCLQKCPESNENEILQMGVKPWEGICNNLRVLETQIGCWKRNIEVITQECEFESQQLHHSTERLTHNVSVILVSLICEHLRHLSVCLVNKYGKYCGAVSQRIIENLFDSSRETMAKMLKIKWESNLPKECIPNGSGKKFSNFIFSKNYFYLFLFFYFIIFNLFLKDF</sequence>
<dbReference type="AlphaFoldDB" id="A0A6V7VSQ5"/>
<comment type="caution">
    <text evidence="2">The sequence shown here is derived from an EMBL/GenBank/DDBJ whole genome shotgun (WGS) entry which is preliminary data.</text>
</comment>
<dbReference type="EMBL" id="CAJEWN010000306">
    <property type="protein sequence ID" value="CAD2177849.1"/>
    <property type="molecule type" value="Genomic_DNA"/>
</dbReference>
<evidence type="ECO:0000313" key="2">
    <source>
        <dbReference type="EMBL" id="CAD2177849.1"/>
    </source>
</evidence>
<keyword evidence="1" id="KW-0472">Membrane</keyword>
<organism evidence="2 3">
    <name type="scientific">Meloidogyne enterolobii</name>
    <name type="common">Root-knot nematode worm</name>
    <name type="synonym">Meloidogyne mayaguensis</name>
    <dbReference type="NCBI Taxonomy" id="390850"/>
    <lineage>
        <taxon>Eukaryota</taxon>
        <taxon>Metazoa</taxon>
        <taxon>Ecdysozoa</taxon>
        <taxon>Nematoda</taxon>
        <taxon>Chromadorea</taxon>
        <taxon>Rhabditida</taxon>
        <taxon>Tylenchina</taxon>
        <taxon>Tylenchomorpha</taxon>
        <taxon>Tylenchoidea</taxon>
        <taxon>Meloidogynidae</taxon>
        <taxon>Meloidogyninae</taxon>
        <taxon>Meloidogyne</taxon>
    </lineage>
</organism>
<proteinExistence type="predicted"/>
<gene>
    <name evidence="2" type="ORF">MENT_LOCUS29747</name>
</gene>
<protein>
    <submittedName>
        <fullName evidence="2">Uncharacterized protein</fullName>
    </submittedName>
</protein>
<accession>A0A6V7VSQ5</accession>
<keyword evidence="1" id="KW-0812">Transmembrane</keyword>
<reference evidence="2 3" key="1">
    <citation type="submission" date="2020-08" db="EMBL/GenBank/DDBJ databases">
        <authorList>
            <person name="Koutsovoulos G."/>
            <person name="Danchin GJ E."/>
        </authorList>
    </citation>
    <scope>NUCLEOTIDE SEQUENCE [LARGE SCALE GENOMIC DNA]</scope>
</reference>
<dbReference type="OrthoDB" id="5790531at2759"/>
<keyword evidence="1" id="KW-1133">Transmembrane helix</keyword>
<evidence type="ECO:0000313" key="3">
    <source>
        <dbReference type="Proteomes" id="UP000580250"/>
    </source>
</evidence>
<feature type="transmembrane region" description="Helical" evidence="1">
    <location>
        <begin position="238"/>
        <end position="255"/>
    </location>
</feature>
<evidence type="ECO:0000256" key="1">
    <source>
        <dbReference type="SAM" id="Phobius"/>
    </source>
</evidence>
<dbReference type="Proteomes" id="UP000580250">
    <property type="component" value="Unassembled WGS sequence"/>
</dbReference>
<name>A0A6V7VSQ5_MELEN</name>